<evidence type="ECO:0000259" key="1">
    <source>
        <dbReference type="PROSITE" id="PS50011"/>
    </source>
</evidence>
<dbReference type="InterPro" id="IPR011009">
    <property type="entry name" value="Kinase-like_dom_sf"/>
</dbReference>
<evidence type="ECO:0000313" key="2">
    <source>
        <dbReference type="EMBL" id="EAS01023.2"/>
    </source>
</evidence>
<keyword evidence="2" id="KW-0418">Kinase</keyword>
<dbReference type="Pfam" id="PF00069">
    <property type="entry name" value="Pkinase"/>
    <property type="match status" value="2"/>
</dbReference>
<dbReference type="AlphaFoldDB" id="Q23WS2"/>
<accession>Q23WS2</accession>
<dbReference type="GO" id="GO:0005634">
    <property type="term" value="C:nucleus"/>
    <property type="evidence" value="ECO:0007669"/>
    <property type="project" value="TreeGrafter"/>
</dbReference>
<dbReference type="PANTHER" id="PTHR44167:SF24">
    <property type="entry name" value="SERINE_THREONINE-PROTEIN KINASE CHK2"/>
    <property type="match status" value="1"/>
</dbReference>
<gene>
    <name evidence="2" type="ORF">TTHERM_00777360</name>
</gene>
<dbReference type="InterPro" id="IPR000719">
    <property type="entry name" value="Prot_kinase_dom"/>
</dbReference>
<dbReference type="PROSITE" id="PS00108">
    <property type="entry name" value="PROTEIN_KINASE_ST"/>
    <property type="match status" value="1"/>
</dbReference>
<name>Q23WS2_TETTS</name>
<dbReference type="SMART" id="SM00220">
    <property type="entry name" value="S_TKc"/>
    <property type="match status" value="1"/>
</dbReference>
<dbReference type="GO" id="GO:0005524">
    <property type="term" value="F:ATP binding"/>
    <property type="evidence" value="ECO:0007669"/>
    <property type="project" value="InterPro"/>
</dbReference>
<feature type="domain" description="Protein kinase" evidence="1">
    <location>
        <begin position="113"/>
        <end position="390"/>
    </location>
</feature>
<keyword evidence="2" id="KW-0808">Transferase</keyword>
<sequence length="618" mass="72706">MCVFMCWQYEVSKSIKIFMLKKIKEIKYYQEPKICALIIYFYLQQNQQFLIILAHKNQKQMMIKKKNNSKVSEALNLKNISLKIFNQIERESSFDYYSIKGCLQLLTEKKPSYVQFKYIGTGKQSLVLKVNDQFVVKIKKINRHNEKEIKDLDILVNAVRSLGKENYIHQVDDSYFLQSDFQESKIDLFYIQEMEFANGNFEDLFLQLRTKSIELKDWQKERMAIQLFDALNIFHQCGSCHRNIKPSNILYFYENGNFTVKLADLQANNTEDFSQEFNQITNPVSSYKYIDVYQPLEAYLNQYHKKSDLFRLGLVLAQLDTPSFQFTNISFEKYLQFQANFSENIFPISDNIKKDTFLYKIIQRCLHKNPSQRQQSQYYLQSLIERQKSLNKNQDLIIFSIQPPSEEDEEIKLFNILMQQFGQDAQLLANKIIQLKKYACFNALGAGSQGIVIEALNRESNRIVALKIQLIEDQQSKEQLETEVQVVQSLQSQYIVKIYEVEMLKIGKKEFYIIQMEKCDCSLFQYLKANQTQFSIDETLKIQIAYQIIVGLNILHSKNIIHRDIKPQNILVCIQGSNSVQIKIADFGFAKEVNKQTQQASYEHLCILHQSSLKIQQR</sequence>
<dbReference type="PANTHER" id="PTHR44167">
    <property type="entry name" value="OVARIAN-SPECIFIC SERINE/THREONINE-PROTEIN KINASE LOK-RELATED"/>
    <property type="match status" value="1"/>
</dbReference>
<dbReference type="HOGENOM" id="CLU_005751_0_0_1"/>
<protein>
    <submittedName>
        <fullName evidence="2">Kinase domain protein</fullName>
    </submittedName>
</protein>
<dbReference type="GeneID" id="7841346"/>
<dbReference type="InParanoid" id="Q23WS2"/>
<reference evidence="3" key="1">
    <citation type="journal article" date="2006" name="PLoS Biol.">
        <title>Macronuclear genome sequence of the ciliate Tetrahymena thermophila, a model eukaryote.</title>
        <authorList>
            <person name="Eisen J.A."/>
            <person name="Coyne R.S."/>
            <person name="Wu M."/>
            <person name="Wu D."/>
            <person name="Thiagarajan M."/>
            <person name="Wortman J.R."/>
            <person name="Badger J.H."/>
            <person name="Ren Q."/>
            <person name="Amedeo P."/>
            <person name="Jones K.M."/>
            <person name="Tallon L.J."/>
            <person name="Delcher A.L."/>
            <person name="Salzberg S.L."/>
            <person name="Silva J.C."/>
            <person name="Haas B.J."/>
            <person name="Majoros W.H."/>
            <person name="Farzad M."/>
            <person name="Carlton J.M."/>
            <person name="Smith R.K. Jr."/>
            <person name="Garg J."/>
            <person name="Pearlman R.E."/>
            <person name="Karrer K.M."/>
            <person name="Sun L."/>
            <person name="Manning G."/>
            <person name="Elde N.C."/>
            <person name="Turkewitz A.P."/>
            <person name="Asai D.J."/>
            <person name="Wilkes D.E."/>
            <person name="Wang Y."/>
            <person name="Cai H."/>
            <person name="Collins K."/>
            <person name="Stewart B.A."/>
            <person name="Lee S.R."/>
            <person name="Wilamowska K."/>
            <person name="Weinberg Z."/>
            <person name="Ruzzo W.L."/>
            <person name="Wloga D."/>
            <person name="Gaertig J."/>
            <person name="Frankel J."/>
            <person name="Tsao C.-C."/>
            <person name="Gorovsky M.A."/>
            <person name="Keeling P.J."/>
            <person name="Waller R.F."/>
            <person name="Patron N.J."/>
            <person name="Cherry J.M."/>
            <person name="Stover N.A."/>
            <person name="Krieger C.J."/>
            <person name="del Toro C."/>
            <person name="Ryder H.F."/>
            <person name="Williamson S.C."/>
            <person name="Barbeau R.A."/>
            <person name="Hamilton E.P."/>
            <person name="Orias E."/>
        </authorList>
    </citation>
    <scope>NUCLEOTIDE SEQUENCE [LARGE SCALE GENOMIC DNA]</scope>
    <source>
        <strain evidence="3">SB210</strain>
    </source>
</reference>
<dbReference type="KEGG" id="tet:TTHERM_00777360"/>
<dbReference type="InterPro" id="IPR008271">
    <property type="entry name" value="Ser/Thr_kinase_AS"/>
</dbReference>
<dbReference type="OrthoDB" id="354678at2759"/>
<evidence type="ECO:0000313" key="3">
    <source>
        <dbReference type="Proteomes" id="UP000009168"/>
    </source>
</evidence>
<dbReference type="Proteomes" id="UP000009168">
    <property type="component" value="Unassembled WGS sequence"/>
</dbReference>
<dbReference type="GO" id="GO:0005737">
    <property type="term" value="C:cytoplasm"/>
    <property type="evidence" value="ECO:0007669"/>
    <property type="project" value="TreeGrafter"/>
</dbReference>
<proteinExistence type="predicted"/>
<dbReference type="eggNOG" id="KOG0581">
    <property type="taxonomic scope" value="Eukaryota"/>
</dbReference>
<organism evidence="2 3">
    <name type="scientific">Tetrahymena thermophila (strain SB210)</name>
    <dbReference type="NCBI Taxonomy" id="312017"/>
    <lineage>
        <taxon>Eukaryota</taxon>
        <taxon>Sar</taxon>
        <taxon>Alveolata</taxon>
        <taxon>Ciliophora</taxon>
        <taxon>Intramacronucleata</taxon>
        <taxon>Oligohymenophorea</taxon>
        <taxon>Hymenostomatida</taxon>
        <taxon>Tetrahymenina</taxon>
        <taxon>Tetrahymenidae</taxon>
        <taxon>Tetrahymena</taxon>
    </lineage>
</organism>
<dbReference type="PROSITE" id="PS50011">
    <property type="entry name" value="PROTEIN_KINASE_DOM"/>
    <property type="match status" value="2"/>
</dbReference>
<dbReference type="Gene3D" id="1.10.510.10">
    <property type="entry name" value="Transferase(Phosphotransferase) domain 1"/>
    <property type="match status" value="2"/>
</dbReference>
<dbReference type="EMBL" id="GG662606">
    <property type="protein sequence ID" value="EAS01023.2"/>
    <property type="molecule type" value="Genomic_DNA"/>
</dbReference>
<dbReference type="RefSeq" id="XP_001021268.2">
    <property type="nucleotide sequence ID" value="XM_001021268.2"/>
</dbReference>
<dbReference type="GO" id="GO:0004674">
    <property type="term" value="F:protein serine/threonine kinase activity"/>
    <property type="evidence" value="ECO:0007669"/>
    <property type="project" value="TreeGrafter"/>
</dbReference>
<dbReference type="SUPFAM" id="SSF56112">
    <property type="entry name" value="Protein kinase-like (PK-like)"/>
    <property type="match status" value="2"/>
</dbReference>
<dbReference type="GO" id="GO:0044773">
    <property type="term" value="P:mitotic DNA damage checkpoint signaling"/>
    <property type="evidence" value="ECO:0007669"/>
    <property type="project" value="TreeGrafter"/>
</dbReference>
<keyword evidence="3" id="KW-1185">Reference proteome</keyword>
<dbReference type="CDD" id="cd14014">
    <property type="entry name" value="STKc_PknB_like"/>
    <property type="match status" value="1"/>
</dbReference>
<feature type="domain" description="Protein kinase" evidence="1">
    <location>
        <begin position="438"/>
        <end position="618"/>
    </location>
</feature>